<dbReference type="EMBL" id="QFFI01000015">
    <property type="protein sequence ID" value="PWG62854.1"/>
    <property type="molecule type" value="Genomic_DNA"/>
</dbReference>
<evidence type="ECO:0008006" key="3">
    <source>
        <dbReference type="Google" id="ProtNLM"/>
    </source>
</evidence>
<gene>
    <name evidence="1" type="ORF">DEM34_10835</name>
</gene>
<dbReference type="OrthoDB" id="8455457at2"/>
<keyword evidence="2" id="KW-1185">Reference proteome</keyword>
<sequence>MQSTTILALSLVASGQVTERRAVGFDGAQATVQGQKVAGVARFDAADGDPLTVEALGTAVIESGAAIAVGDAIIVDASGRAIPSTGEINIPSGATSVTSTAANGAILAGGEMPEYVIGHALESASAAGEFIEVLLR</sequence>
<reference evidence="1 2" key="1">
    <citation type="submission" date="2018-05" db="EMBL/GenBank/DDBJ databases">
        <title>Spiribacter halobius sp. nov., a moderately halophilic bacterium isolated from marine solar saltern.</title>
        <authorList>
            <person name="Zheng W.-S."/>
            <person name="Lu D.-C."/>
            <person name="Du Z.-J."/>
        </authorList>
    </citation>
    <scope>NUCLEOTIDE SEQUENCE [LARGE SCALE GENOMIC DNA]</scope>
    <source>
        <strain evidence="1 2">E85</strain>
    </source>
</reference>
<accession>A0A2U2N1J6</accession>
<proteinExistence type="predicted"/>
<protein>
    <recommendedName>
        <fullName evidence="3">DUF2190 domain-containing protein</fullName>
    </recommendedName>
</protein>
<dbReference type="InterPro" id="IPR011231">
    <property type="entry name" value="Phage_VT1-Sakai_H0018"/>
</dbReference>
<dbReference type="Proteomes" id="UP000245474">
    <property type="component" value="Unassembled WGS sequence"/>
</dbReference>
<dbReference type="Pfam" id="PF09956">
    <property type="entry name" value="Phage_cement_2"/>
    <property type="match status" value="1"/>
</dbReference>
<comment type="caution">
    <text evidence="1">The sequence shown here is derived from an EMBL/GenBank/DDBJ whole genome shotgun (WGS) entry which is preliminary data.</text>
</comment>
<evidence type="ECO:0000313" key="1">
    <source>
        <dbReference type="EMBL" id="PWG62854.1"/>
    </source>
</evidence>
<name>A0A2U2N1J6_9GAMM</name>
<evidence type="ECO:0000313" key="2">
    <source>
        <dbReference type="Proteomes" id="UP000245474"/>
    </source>
</evidence>
<dbReference type="RefSeq" id="WP_109678833.1">
    <property type="nucleotide sequence ID" value="NZ_CP086615.1"/>
</dbReference>
<dbReference type="AlphaFoldDB" id="A0A2U2N1J6"/>
<organism evidence="1 2">
    <name type="scientific">Sediminicurvatus halobius</name>
    <dbReference type="NCBI Taxonomy" id="2182432"/>
    <lineage>
        <taxon>Bacteria</taxon>
        <taxon>Pseudomonadati</taxon>
        <taxon>Pseudomonadota</taxon>
        <taxon>Gammaproteobacteria</taxon>
        <taxon>Chromatiales</taxon>
        <taxon>Ectothiorhodospiraceae</taxon>
        <taxon>Sediminicurvatus</taxon>
    </lineage>
</organism>